<organism evidence="2 3">
    <name type="scientific">Vibrio ziniensis</name>
    <dbReference type="NCBI Taxonomy" id="2711221"/>
    <lineage>
        <taxon>Bacteria</taxon>
        <taxon>Pseudomonadati</taxon>
        <taxon>Pseudomonadota</taxon>
        <taxon>Gammaproteobacteria</taxon>
        <taxon>Vibrionales</taxon>
        <taxon>Vibrionaceae</taxon>
        <taxon>Vibrio</taxon>
    </lineage>
</organism>
<accession>A0A6G7CMQ7</accession>
<dbReference type="CDD" id="cd04301">
    <property type="entry name" value="NAT_SF"/>
    <property type="match status" value="1"/>
</dbReference>
<dbReference type="PROSITE" id="PS51186">
    <property type="entry name" value="GNAT"/>
    <property type="match status" value="1"/>
</dbReference>
<dbReference type="Proteomes" id="UP000503003">
    <property type="component" value="Chromosome 2"/>
</dbReference>
<evidence type="ECO:0000313" key="2">
    <source>
        <dbReference type="EMBL" id="QIH43417.1"/>
    </source>
</evidence>
<dbReference type="SUPFAM" id="SSF55729">
    <property type="entry name" value="Acyl-CoA N-acyltransferases (Nat)"/>
    <property type="match status" value="1"/>
</dbReference>
<dbReference type="RefSeq" id="WP_165312952.1">
    <property type="nucleotide sequence ID" value="NZ_CP049332.1"/>
</dbReference>
<dbReference type="Pfam" id="PF00583">
    <property type="entry name" value="Acetyltransf_1"/>
    <property type="match status" value="1"/>
</dbReference>
<keyword evidence="3" id="KW-1185">Reference proteome</keyword>
<evidence type="ECO:0000259" key="1">
    <source>
        <dbReference type="PROSITE" id="PS51186"/>
    </source>
</evidence>
<reference evidence="2 3" key="1">
    <citation type="submission" date="2020-02" db="EMBL/GenBank/DDBJ databases">
        <title>A complete genome of a marine bacterium Vibrio sp. ZWAL4003 isolated from the mangrove sediment with the ability to degrade polysaccharides.</title>
        <authorList>
            <person name="Wu J."/>
            <person name="Qu W."/>
            <person name="Zeng R."/>
        </authorList>
    </citation>
    <scope>NUCLEOTIDE SEQUENCE [LARGE SCALE GENOMIC DNA]</scope>
    <source>
        <strain evidence="2 3">ZWAL4003</strain>
    </source>
</reference>
<dbReference type="GO" id="GO:0016747">
    <property type="term" value="F:acyltransferase activity, transferring groups other than amino-acyl groups"/>
    <property type="evidence" value="ECO:0007669"/>
    <property type="project" value="InterPro"/>
</dbReference>
<dbReference type="InterPro" id="IPR000182">
    <property type="entry name" value="GNAT_dom"/>
</dbReference>
<evidence type="ECO:0000313" key="3">
    <source>
        <dbReference type="Proteomes" id="UP000503003"/>
    </source>
</evidence>
<dbReference type="AlphaFoldDB" id="A0A6G7CMQ7"/>
<dbReference type="InterPro" id="IPR016181">
    <property type="entry name" value="Acyl_CoA_acyltransferase"/>
</dbReference>
<feature type="domain" description="N-acetyltransferase" evidence="1">
    <location>
        <begin position="2"/>
        <end position="156"/>
    </location>
</feature>
<dbReference type="Gene3D" id="3.40.630.30">
    <property type="match status" value="1"/>
</dbReference>
<keyword evidence="2" id="KW-0808">Transferase</keyword>
<dbReference type="KEGG" id="vzi:G5S32_15580"/>
<gene>
    <name evidence="2" type="ORF">G5S32_15580</name>
</gene>
<protein>
    <submittedName>
        <fullName evidence="2">GNAT family N-acetyltransferase</fullName>
    </submittedName>
</protein>
<proteinExistence type="predicted"/>
<sequence>MVFIEKYSPIWQQEASYLSVREEQAQFTIGNIPQVVEQLKETEHPHLIIFEDKPVGFFLLDLDYSTKYQFGSQKAIGIRALLVDQHYQGKGIATKVIKALPSYVAKHYPDFEVMQLTVNCRNKPAYECYLKCGFADTGELYLGGPVGPQHIMQYVL</sequence>
<name>A0A6G7CMQ7_9VIBR</name>
<dbReference type="EMBL" id="CP049332">
    <property type="protein sequence ID" value="QIH43417.1"/>
    <property type="molecule type" value="Genomic_DNA"/>
</dbReference>